<keyword evidence="4" id="KW-0410">Iron transport</keyword>
<evidence type="ECO:0000256" key="2">
    <source>
        <dbReference type="ARBA" id="ARBA00022448"/>
    </source>
</evidence>
<keyword evidence="12" id="KW-1185">Reference proteome</keyword>
<dbReference type="PROSITE" id="PS50893">
    <property type="entry name" value="ABC_TRANSPORTER_2"/>
    <property type="match status" value="1"/>
</dbReference>
<keyword evidence="9" id="KW-0472">Membrane</keyword>
<dbReference type="GO" id="GO:0005886">
    <property type="term" value="C:plasma membrane"/>
    <property type="evidence" value="ECO:0007669"/>
    <property type="project" value="UniProtKB-SubCell"/>
</dbReference>
<evidence type="ECO:0000313" key="12">
    <source>
        <dbReference type="Proteomes" id="UP000291189"/>
    </source>
</evidence>
<sequence length="267" mass="28224">MTLTAERLHLAYDKREVVHGIDLTVPTGAVTVVVGANGCGKSTLLRGLGRLLKPAAGRVTLDGRDVATVGTRRLAAEVGLLPQQPVAPEGITVADLVGRGRYPHQGAFRRWTADDRAVVAHALAATGTHDLAERRMDELSGGQRQRVWIAMALAQQTGVLLLDEPTTYLDVAHQVEVLDLLATVNRERGTTVVMVLHDLNLAARYADHLVVMADGRVLTEGAPADVLTEETVRAAFGLSCVVVPDPVTGGPLVVPVSAARPATPSTV</sequence>
<keyword evidence="6 11" id="KW-0067">ATP-binding</keyword>
<evidence type="ECO:0000256" key="1">
    <source>
        <dbReference type="ARBA" id="ARBA00004202"/>
    </source>
</evidence>
<feature type="domain" description="ABC transporter" evidence="10">
    <location>
        <begin position="3"/>
        <end position="239"/>
    </location>
</feature>
<evidence type="ECO:0000256" key="3">
    <source>
        <dbReference type="ARBA" id="ARBA00022475"/>
    </source>
</evidence>
<dbReference type="InterPro" id="IPR027417">
    <property type="entry name" value="P-loop_NTPase"/>
</dbReference>
<evidence type="ECO:0000256" key="4">
    <source>
        <dbReference type="ARBA" id="ARBA00022496"/>
    </source>
</evidence>
<reference evidence="11 12" key="1">
    <citation type="submission" date="2019-01" db="EMBL/GenBank/DDBJ databases">
        <title>Nocardioides guangzhouensis sp. nov., an actinobacterium isolated from soil.</title>
        <authorList>
            <person name="Fu Y."/>
            <person name="Cai Y."/>
            <person name="Lin Z."/>
            <person name="Chen P."/>
        </authorList>
    </citation>
    <scope>NUCLEOTIDE SEQUENCE [LARGE SCALE GENOMIC DNA]</scope>
    <source>
        <strain evidence="11 12">NBRC 105384</strain>
    </source>
</reference>
<dbReference type="Pfam" id="PF00005">
    <property type="entry name" value="ABC_tran"/>
    <property type="match status" value="1"/>
</dbReference>
<dbReference type="InterPro" id="IPR017871">
    <property type="entry name" value="ABC_transporter-like_CS"/>
</dbReference>
<keyword evidence="8" id="KW-0406">Ion transport</keyword>
<gene>
    <name evidence="11" type="ORF">ETU37_19825</name>
</gene>
<dbReference type="RefSeq" id="WP_129989094.1">
    <property type="nucleotide sequence ID" value="NZ_SDPU01000035.1"/>
</dbReference>
<dbReference type="Gene3D" id="3.40.50.300">
    <property type="entry name" value="P-loop containing nucleotide triphosphate hydrolases"/>
    <property type="match status" value="1"/>
</dbReference>
<dbReference type="GO" id="GO:0016887">
    <property type="term" value="F:ATP hydrolysis activity"/>
    <property type="evidence" value="ECO:0007669"/>
    <property type="project" value="InterPro"/>
</dbReference>
<evidence type="ECO:0000259" key="10">
    <source>
        <dbReference type="PROSITE" id="PS50893"/>
    </source>
</evidence>
<dbReference type="PANTHER" id="PTHR42771">
    <property type="entry name" value="IRON(3+)-HYDROXAMATE IMPORT ATP-BINDING PROTEIN FHUC"/>
    <property type="match status" value="1"/>
</dbReference>
<dbReference type="SMART" id="SM00382">
    <property type="entry name" value="AAA"/>
    <property type="match status" value="1"/>
</dbReference>
<dbReference type="OrthoDB" id="5296765at2"/>
<dbReference type="Proteomes" id="UP000291189">
    <property type="component" value="Unassembled WGS sequence"/>
</dbReference>
<dbReference type="PROSITE" id="PS00211">
    <property type="entry name" value="ABC_TRANSPORTER_1"/>
    <property type="match status" value="1"/>
</dbReference>
<name>A0A4Q5IWV3_9ACTN</name>
<evidence type="ECO:0000313" key="11">
    <source>
        <dbReference type="EMBL" id="RYU09329.1"/>
    </source>
</evidence>
<protein>
    <submittedName>
        <fullName evidence="11">ABC transporter ATP-binding protein</fullName>
    </submittedName>
</protein>
<dbReference type="InterPro" id="IPR003593">
    <property type="entry name" value="AAA+_ATPase"/>
</dbReference>
<keyword evidence="3" id="KW-1003">Cell membrane</keyword>
<dbReference type="InterPro" id="IPR051535">
    <property type="entry name" value="Siderophore_ABC-ATPase"/>
</dbReference>
<organism evidence="11 12">
    <name type="scientific">Nocardioides iriomotensis</name>
    <dbReference type="NCBI Taxonomy" id="715784"/>
    <lineage>
        <taxon>Bacteria</taxon>
        <taxon>Bacillati</taxon>
        <taxon>Actinomycetota</taxon>
        <taxon>Actinomycetes</taxon>
        <taxon>Propionibacteriales</taxon>
        <taxon>Nocardioidaceae</taxon>
        <taxon>Nocardioides</taxon>
    </lineage>
</organism>
<evidence type="ECO:0000256" key="5">
    <source>
        <dbReference type="ARBA" id="ARBA00022741"/>
    </source>
</evidence>
<keyword evidence="2" id="KW-0813">Transport</keyword>
<comment type="subcellular location">
    <subcellularLocation>
        <location evidence="1">Cell membrane</location>
        <topology evidence="1">Peripheral membrane protein</topology>
    </subcellularLocation>
</comment>
<dbReference type="FunFam" id="3.40.50.300:FF:000134">
    <property type="entry name" value="Iron-enterobactin ABC transporter ATP-binding protein"/>
    <property type="match status" value="1"/>
</dbReference>
<dbReference type="EMBL" id="SDPU01000035">
    <property type="protein sequence ID" value="RYU09329.1"/>
    <property type="molecule type" value="Genomic_DNA"/>
</dbReference>
<keyword evidence="7" id="KW-0408">Iron</keyword>
<evidence type="ECO:0000256" key="9">
    <source>
        <dbReference type="ARBA" id="ARBA00023136"/>
    </source>
</evidence>
<dbReference type="PANTHER" id="PTHR42771:SF2">
    <property type="entry name" value="IRON(3+)-HYDROXAMATE IMPORT ATP-BINDING PROTEIN FHUC"/>
    <property type="match status" value="1"/>
</dbReference>
<dbReference type="AlphaFoldDB" id="A0A4Q5IWV3"/>
<dbReference type="CDD" id="cd03214">
    <property type="entry name" value="ABC_Iron-Siderophores_B12_Hemin"/>
    <property type="match status" value="1"/>
</dbReference>
<evidence type="ECO:0000256" key="7">
    <source>
        <dbReference type="ARBA" id="ARBA00023004"/>
    </source>
</evidence>
<keyword evidence="5" id="KW-0547">Nucleotide-binding</keyword>
<comment type="caution">
    <text evidence="11">The sequence shown here is derived from an EMBL/GenBank/DDBJ whole genome shotgun (WGS) entry which is preliminary data.</text>
</comment>
<dbReference type="InterPro" id="IPR003439">
    <property type="entry name" value="ABC_transporter-like_ATP-bd"/>
</dbReference>
<dbReference type="GO" id="GO:0005524">
    <property type="term" value="F:ATP binding"/>
    <property type="evidence" value="ECO:0007669"/>
    <property type="project" value="UniProtKB-KW"/>
</dbReference>
<dbReference type="SUPFAM" id="SSF52540">
    <property type="entry name" value="P-loop containing nucleoside triphosphate hydrolases"/>
    <property type="match status" value="1"/>
</dbReference>
<evidence type="ECO:0000256" key="6">
    <source>
        <dbReference type="ARBA" id="ARBA00022840"/>
    </source>
</evidence>
<proteinExistence type="predicted"/>
<accession>A0A4Q5IWV3</accession>
<dbReference type="GO" id="GO:0006826">
    <property type="term" value="P:iron ion transport"/>
    <property type="evidence" value="ECO:0007669"/>
    <property type="project" value="UniProtKB-KW"/>
</dbReference>
<evidence type="ECO:0000256" key="8">
    <source>
        <dbReference type="ARBA" id="ARBA00023065"/>
    </source>
</evidence>